<gene>
    <name evidence="1" type="ORF">H2B05_06420</name>
</gene>
<dbReference type="EMBL" id="JACENC010000252">
    <property type="protein sequence ID" value="MBA4454560.1"/>
    <property type="molecule type" value="Genomic_DNA"/>
</dbReference>
<evidence type="ECO:0000313" key="2">
    <source>
        <dbReference type="Proteomes" id="UP000526786"/>
    </source>
</evidence>
<name>A0AC60W467_9ARCH</name>
<accession>A0AC60W467</accession>
<proteinExistence type="predicted"/>
<reference evidence="1 2" key="1">
    <citation type="journal article" date="2020" name="Appl. Environ. Microbiol.">
        <title>Genomic Characteristics of a Novel Species of Ammonia-Oxidizing Archaea from the Jiulong River Estuary.</title>
        <authorList>
            <person name="Zou D."/>
            <person name="Wan R."/>
            <person name="Han L."/>
            <person name="Xu M.N."/>
            <person name="Liu Y."/>
            <person name="Liu H."/>
            <person name="Kao S.J."/>
            <person name="Li M."/>
        </authorList>
    </citation>
    <scope>NUCLEOTIDE SEQUENCE [LARGE SCALE GENOMIC DNA]</scope>
    <source>
        <strain evidence="1">W2bin3</strain>
    </source>
</reference>
<comment type="caution">
    <text evidence="1">The sequence shown here is derived from an EMBL/GenBank/DDBJ whole genome shotgun (WGS) entry which is preliminary data.</text>
</comment>
<protein>
    <submittedName>
        <fullName evidence="1">Uncharacterized protein</fullName>
    </submittedName>
</protein>
<sequence>MAFAVIIPITIVGILGIAGYLIYRFVIFDYLSNKSVNDTLRRYSIDKSQFEIVKEYFEHKGEEISLKEINRLAKFYRQKEPEQFLAMYDSVRKKSKTE</sequence>
<organism evidence="1 2">
    <name type="scientific">Candidatus Nitrosomaritimum aestuariumsis</name>
    <dbReference type="NCBI Taxonomy" id="3342354"/>
    <lineage>
        <taxon>Archaea</taxon>
        <taxon>Nitrososphaerota</taxon>
        <taxon>Nitrososphaeria</taxon>
        <taxon>Nitrosopumilales</taxon>
        <taxon>Nitrosopumilaceae</taxon>
        <taxon>Candidatus Nitrosomaritimum</taxon>
    </lineage>
</organism>
<dbReference type="Proteomes" id="UP000526786">
    <property type="component" value="Unassembled WGS sequence"/>
</dbReference>
<evidence type="ECO:0000313" key="1">
    <source>
        <dbReference type="EMBL" id="MBA4454560.1"/>
    </source>
</evidence>